<reference evidence="3" key="1">
    <citation type="submission" date="2020-12" db="EMBL/GenBank/DDBJ databases">
        <title>The genome sequence of Inhella sp. 4Y17.</title>
        <authorList>
            <person name="Liu Y."/>
        </authorList>
    </citation>
    <scope>NUCLEOTIDE SEQUENCE</scope>
    <source>
        <strain evidence="3">4Y10</strain>
    </source>
</reference>
<dbReference type="Proteomes" id="UP000620139">
    <property type="component" value="Unassembled WGS sequence"/>
</dbReference>
<gene>
    <name evidence="3" type="ORF">I7X43_15160</name>
</gene>
<accession>A0A931IWM7</accession>
<organism evidence="3 4">
    <name type="scientific">Inhella gelatinilytica</name>
    <dbReference type="NCBI Taxonomy" id="2795030"/>
    <lineage>
        <taxon>Bacteria</taxon>
        <taxon>Pseudomonadati</taxon>
        <taxon>Pseudomonadota</taxon>
        <taxon>Betaproteobacteria</taxon>
        <taxon>Burkholderiales</taxon>
        <taxon>Sphaerotilaceae</taxon>
        <taxon>Inhella</taxon>
    </lineage>
</organism>
<comment type="caution">
    <text evidence="3">The sequence shown here is derived from an EMBL/GenBank/DDBJ whole genome shotgun (WGS) entry which is preliminary data.</text>
</comment>
<feature type="chain" id="PRO_5037485268" evidence="2">
    <location>
        <begin position="19"/>
        <end position="245"/>
    </location>
</feature>
<feature type="region of interest" description="Disordered" evidence="1">
    <location>
        <begin position="39"/>
        <end position="59"/>
    </location>
</feature>
<sequence length="245" mass="27313">MRFLPFALLLLGVTQAHANPVNELKTTLQRLQGDAPLKGQISLRSENRTNEGKEDAEVQPGAAQLMFEDGPQGLRLQYPQALLNRAQAEDQAKDQDNKSSTPTVTGLRELGYKEVRELVRPAEVLLRHLNRAQFKGEKPDSWQGKPAKLLSFELEQKRPDKYIKAYEGQLDIWVAADGTPLAARSRQKVSGRAYVVISFEMNAQDEWHFAVQGERLVTTRKTSTNGGSGAGEKGVTKRDFTLQLS</sequence>
<proteinExistence type="predicted"/>
<dbReference type="AlphaFoldDB" id="A0A931IWM7"/>
<evidence type="ECO:0000256" key="1">
    <source>
        <dbReference type="SAM" id="MobiDB-lite"/>
    </source>
</evidence>
<keyword evidence="4" id="KW-1185">Reference proteome</keyword>
<name>A0A931IWM7_9BURK</name>
<feature type="region of interest" description="Disordered" evidence="1">
    <location>
        <begin position="220"/>
        <end position="245"/>
    </location>
</feature>
<evidence type="ECO:0000256" key="2">
    <source>
        <dbReference type="SAM" id="SignalP"/>
    </source>
</evidence>
<feature type="compositionally biased region" description="Basic and acidic residues" evidence="1">
    <location>
        <begin position="45"/>
        <end position="56"/>
    </location>
</feature>
<keyword evidence="2" id="KW-0732">Signal</keyword>
<protein>
    <submittedName>
        <fullName evidence="3">Uncharacterized protein</fullName>
    </submittedName>
</protein>
<dbReference type="RefSeq" id="WP_198101798.1">
    <property type="nucleotide sequence ID" value="NZ_JAEDAL010000010.1"/>
</dbReference>
<feature type="signal peptide" evidence="2">
    <location>
        <begin position="1"/>
        <end position="18"/>
    </location>
</feature>
<feature type="compositionally biased region" description="Basic and acidic residues" evidence="1">
    <location>
        <begin position="234"/>
        <end position="245"/>
    </location>
</feature>
<dbReference type="EMBL" id="JAEDAL010000010">
    <property type="protein sequence ID" value="MBH9554182.1"/>
    <property type="molecule type" value="Genomic_DNA"/>
</dbReference>
<evidence type="ECO:0000313" key="3">
    <source>
        <dbReference type="EMBL" id="MBH9554182.1"/>
    </source>
</evidence>
<evidence type="ECO:0000313" key="4">
    <source>
        <dbReference type="Proteomes" id="UP000620139"/>
    </source>
</evidence>